<sequence length="151" mass="17148">MFKSLRTLFRQLTNDPNSNEAVDTPTLHLAMASLLCEVAIADHDQDPREEQAKIQLLMKLLEVDEITSKQLLEKAQRQAEASVSLYDFTNKLRSLEQPERYQLVEAMWQVAYADGVIDPQEEAVIRQVSDLIYLDHSAFIKAKISAKNTAS</sequence>
<dbReference type="Pfam" id="PF05099">
    <property type="entry name" value="TerB"/>
    <property type="match status" value="1"/>
</dbReference>
<reference evidence="2 3" key="1">
    <citation type="submission" date="2016-12" db="EMBL/GenBank/DDBJ databases">
        <title>Diversity of luminous bacteria.</title>
        <authorList>
            <person name="Yoshizawa S."/>
            <person name="Kogure K."/>
        </authorList>
    </citation>
    <scope>NUCLEOTIDE SEQUENCE [LARGE SCALE GENOMIC DNA]</scope>
    <source>
        <strain evidence="2 3">LC1-200</strain>
    </source>
</reference>
<dbReference type="RefSeq" id="WP_105060292.1">
    <property type="nucleotide sequence ID" value="NZ_MSCJ01000001.1"/>
</dbReference>
<dbReference type="SUPFAM" id="SSF158682">
    <property type="entry name" value="TerB-like"/>
    <property type="match status" value="1"/>
</dbReference>
<protein>
    <recommendedName>
        <fullName evidence="1">Co-chaperone DjlA N-terminal domain-containing protein</fullName>
    </recommendedName>
</protein>
<dbReference type="Proteomes" id="UP000238730">
    <property type="component" value="Unassembled WGS sequence"/>
</dbReference>
<evidence type="ECO:0000259" key="1">
    <source>
        <dbReference type="Pfam" id="PF05099"/>
    </source>
</evidence>
<dbReference type="EMBL" id="MSCJ01000001">
    <property type="protein sequence ID" value="PQJ67000.1"/>
    <property type="molecule type" value="Genomic_DNA"/>
</dbReference>
<comment type="caution">
    <text evidence="2">The sequence shown here is derived from an EMBL/GenBank/DDBJ whole genome shotgun (WGS) entry which is preliminary data.</text>
</comment>
<dbReference type="AlphaFoldDB" id="A0A2S7VY16"/>
<name>A0A2S7VY16_PHOAN</name>
<gene>
    <name evidence="2" type="ORF">BTO08_06080</name>
</gene>
<dbReference type="InterPro" id="IPR007791">
    <property type="entry name" value="DjlA_N"/>
</dbReference>
<accession>A0A2S7VY16</accession>
<dbReference type="Gene3D" id="1.10.3680.10">
    <property type="entry name" value="TerB-like"/>
    <property type="match status" value="1"/>
</dbReference>
<feature type="domain" description="Co-chaperone DjlA N-terminal" evidence="1">
    <location>
        <begin position="28"/>
        <end position="143"/>
    </location>
</feature>
<evidence type="ECO:0000313" key="2">
    <source>
        <dbReference type="EMBL" id="PQJ67000.1"/>
    </source>
</evidence>
<dbReference type="OrthoDB" id="5294347at2"/>
<evidence type="ECO:0000313" key="3">
    <source>
        <dbReference type="Proteomes" id="UP000238730"/>
    </source>
</evidence>
<proteinExistence type="predicted"/>
<dbReference type="CDD" id="cd07313">
    <property type="entry name" value="terB_like_2"/>
    <property type="match status" value="1"/>
</dbReference>
<organism evidence="2 3">
    <name type="scientific">Photobacterium angustum</name>
    <dbReference type="NCBI Taxonomy" id="661"/>
    <lineage>
        <taxon>Bacteria</taxon>
        <taxon>Pseudomonadati</taxon>
        <taxon>Pseudomonadota</taxon>
        <taxon>Gammaproteobacteria</taxon>
        <taxon>Vibrionales</taxon>
        <taxon>Vibrionaceae</taxon>
        <taxon>Photobacterium</taxon>
    </lineage>
</organism>
<dbReference type="InterPro" id="IPR029024">
    <property type="entry name" value="TerB-like"/>
</dbReference>